<dbReference type="InterPro" id="IPR014972">
    <property type="entry name" value="Phage_Mu_Gp37"/>
</dbReference>
<gene>
    <name evidence="1" type="ORF">MNBD_NITROSPINAE04-1957</name>
</gene>
<reference evidence="1" key="1">
    <citation type="submission" date="2018-06" db="EMBL/GenBank/DDBJ databases">
        <authorList>
            <person name="Zhirakovskaya E."/>
        </authorList>
    </citation>
    <scope>NUCLEOTIDE SEQUENCE</scope>
</reference>
<dbReference type="AlphaFoldDB" id="A0A3B1BU17"/>
<sequence>MSYSIKDIEDAIIKALMPLTRERGGDVITLDSHSGDLERALASGKSPDVIPPALLVTFLGSKFNQAKAPMLERGMTFSLLHASLSLESEKSRRRIAYGMMESTRALLNNNDLGLAITPLTIEEEMLVGSSGEMTVYRALYRTSFADED</sequence>
<evidence type="ECO:0000313" key="1">
    <source>
        <dbReference type="EMBL" id="VAX15354.1"/>
    </source>
</evidence>
<accession>A0A3B1BU17</accession>
<dbReference type="EMBL" id="UOGA01000035">
    <property type="protein sequence ID" value="VAX15354.1"/>
    <property type="molecule type" value="Genomic_DNA"/>
</dbReference>
<dbReference type="Pfam" id="PF08873">
    <property type="entry name" value="Phage_Mu_Gp37"/>
    <property type="match status" value="1"/>
</dbReference>
<protein>
    <submittedName>
        <fullName evidence="1">Uncharacterized protein</fullName>
    </submittedName>
</protein>
<proteinExistence type="predicted"/>
<organism evidence="1">
    <name type="scientific">hydrothermal vent metagenome</name>
    <dbReference type="NCBI Taxonomy" id="652676"/>
    <lineage>
        <taxon>unclassified sequences</taxon>
        <taxon>metagenomes</taxon>
        <taxon>ecological metagenomes</taxon>
    </lineage>
</organism>
<name>A0A3B1BU17_9ZZZZ</name>